<keyword evidence="1" id="KW-1185">Reference proteome</keyword>
<sequence length="627" mass="71934">MSVCYCIPLLPSRLSSRAFGVFHLDGPTTGKSLRVESAFFQSYIKRVELQCEQDNEPVIVASPDWLPLFKEKVALLSRDLDANVSVSLKHITEGIRNTSDVELVFPVTVLAGALNRSFFVLSLSKANGESVREFARTLSIRFGAVHRWNNQQDMLKAIELAVEINSLTSEFSLAVAAATVFRLEVPYLLRLLYFFMKRRQIPEHMMGPLETAVTNHLEKLSLDDLSLIAISFFKCKRPIRSLDIVKCMAERLCSQLSVSYVSDVSVAAILKQLRYVERGEFWTYLRTIVQIFSQCSLDKFMLVNWVHLAYWCTKLCFFDEQFAAAVHGKCLNSYDQLRAKDAAIMFHYFALFNYPEVGTETSDTVDTLLVDKFRSKAILSSCNRFPEALSTALRCAAMRNKYPMDLIEFAFSRQFLDLYLQRHRHYFPLSDIFFVDCSLAIDRPDFSGQRLNMADFFAVMEAHSNIGNLPSLEARRRSKYFRLCSSLIPTLCAEFNCRQDDIHFDAVLPHFIAPDLMLSFSAGKLRKGNVQLAFKSYSFKELEVPATETRVVVLLCQNNRCRLFTTTWLGHVEARKRQLLRLGYNIVELNGYEFDKVPMDCSTRRSLIKVLKKFNEERARGVAVRLF</sequence>
<evidence type="ECO:0000313" key="2">
    <source>
        <dbReference type="WBParaSite" id="TMUE_3000011737.1"/>
    </source>
</evidence>
<dbReference type="WBParaSite" id="TMUE_3000011737.1">
    <property type="protein sequence ID" value="TMUE_3000011737.1"/>
    <property type="gene ID" value="WBGene00301389"/>
</dbReference>
<organism evidence="1 2">
    <name type="scientific">Trichuris muris</name>
    <name type="common">Mouse whipworm</name>
    <dbReference type="NCBI Taxonomy" id="70415"/>
    <lineage>
        <taxon>Eukaryota</taxon>
        <taxon>Metazoa</taxon>
        <taxon>Ecdysozoa</taxon>
        <taxon>Nematoda</taxon>
        <taxon>Enoplea</taxon>
        <taxon>Dorylaimia</taxon>
        <taxon>Trichinellida</taxon>
        <taxon>Trichuridae</taxon>
        <taxon>Trichuris</taxon>
    </lineage>
</organism>
<dbReference type="AlphaFoldDB" id="A0A5S6QXV6"/>
<dbReference type="Proteomes" id="UP000046395">
    <property type="component" value="Unassembled WGS sequence"/>
</dbReference>
<name>A0A5S6QXV6_TRIMR</name>
<reference evidence="2" key="1">
    <citation type="submission" date="2019-12" db="UniProtKB">
        <authorList>
            <consortium name="WormBaseParasite"/>
        </authorList>
    </citation>
    <scope>IDENTIFICATION</scope>
</reference>
<protein>
    <submittedName>
        <fullName evidence="2">RAP domain-containing protein</fullName>
    </submittedName>
</protein>
<proteinExistence type="predicted"/>
<accession>A0A5S6QXV6</accession>
<evidence type="ECO:0000313" key="1">
    <source>
        <dbReference type="Proteomes" id="UP000046395"/>
    </source>
</evidence>